<reference evidence="3" key="1">
    <citation type="journal article" date="2019" name="Int. J. Syst. Evol. Microbiol.">
        <title>The Global Catalogue of Microorganisms (GCM) 10K type strain sequencing project: providing services to taxonomists for standard genome sequencing and annotation.</title>
        <authorList>
            <consortium name="The Broad Institute Genomics Platform"/>
            <consortium name="The Broad Institute Genome Sequencing Center for Infectious Disease"/>
            <person name="Wu L."/>
            <person name="Ma J."/>
        </authorList>
    </citation>
    <scope>NUCLEOTIDE SEQUENCE [LARGE SCALE GENOMIC DNA]</scope>
    <source>
        <strain evidence="3">CCUG 56029</strain>
    </source>
</reference>
<protein>
    <submittedName>
        <fullName evidence="2">Uncharacterized protein</fullName>
    </submittedName>
</protein>
<feature type="transmembrane region" description="Helical" evidence="1">
    <location>
        <begin position="6"/>
        <end position="29"/>
    </location>
</feature>
<dbReference type="Proteomes" id="UP001597213">
    <property type="component" value="Unassembled WGS sequence"/>
</dbReference>
<name>A0ABW4R9G6_9RHOB</name>
<keyword evidence="1" id="KW-0472">Membrane</keyword>
<dbReference type="RefSeq" id="WP_379143733.1">
    <property type="nucleotide sequence ID" value="NZ_JBHUEN010000043.1"/>
</dbReference>
<accession>A0ABW4R9G6</accession>
<comment type="caution">
    <text evidence="2">The sequence shown here is derived from an EMBL/GenBank/DDBJ whole genome shotgun (WGS) entry which is preliminary data.</text>
</comment>
<evidence type="ECO:0000256" key="1">
    <source>
        <dbReference type="SAM" id="Phobius"/>
    </source>
</evidence>
<sequence>MIFEILIWSGAAISIAGLAAILWCILTVVRLKRAGIGDAEMRQRMKTVVVVNMAALALSVSGLILVVLAVVFRP</sequence>
<proteinExistence type="predicted"/>
<organism evidence="2 3">
    <name type="scientific">Paracoccus pacificus</name>
    <dbReference type="NCBI Taxonomy" id="1463598"/>
    <lineage>
        <taxon>Bacteria</taxon>
        <taxon>Pseudomonadati</taxon>
        <taxon>Pseudomonadota</taxon>
        <taxon>Alphaproteobacteria</taxon>
        <taxon>Rhodobacterales</taxon>
        <taxon>Paracoccaceae</taxon>
        <taxon>Paracoccus</taxon>
    </lineage>
</organism>
<dbReference type="EMBL" id="JBHUEN010000043">
    <property type="protein sequence ID" value="MFD1882846.1"/>
    <property type="molecule type" value="Genomic_DNA"/>
</dbReference>
<keyword evidence="3" id="KW-1185">Reference proteome</keyword>
<gene>
    <name evidence="2" type="ORF">ACFSCT_14075</name>
</gene>
<evidence type="ECO:0000313" key="3">
    <source>
        <dbReference type="Proteomes" id="UP001597213"/>
    </source>
</evidence>
<evidence type="ECO:0000313" key="2">
    <source>
        <dbReference type="EMBL" id="MFD1882846.1"/>
    </source>
</evidence>
<keyword evidence="1" id="KW-1133">Transmembrane helix</keyword>
<keyword evidence="1" id="KW-0812">Transmembrane</keyword>
<feature type="transmembrane region" description="Helical" evidence="1">
    <location>
        <begin position="49"/>
        <end position="72"/>
    </location>
</feature>